<evidence type="ECO:0000313" key="1">
    <source>
        <dbReference type="EMBL" id="KNH01878.1"/>
    </source>
</evidence>
<protein>
    <recommendedName>
        <fullName evidence="3">Lipoprotein</fullName>
    </recommendedName>
</protein>
<comment type="caution">
    <text evidence="1">The sequence shown here is derived from an EMBL/GenBank/DDBJ whole genome shotgun (WGS) entry which is preliminary data.</text>
</comment>
<gene>
    <name evidence="1" type="ORF">J121_76</name>
</gene>
<organism evidence="1 2">
    <name type="scientific">Qipengyuania citrea LAMA 915</name>
    <dbReference type="NCBI Taxonomy" id="1306953"/>
    <lineage>
        <taxon>Bacteria</taxon>
        <taxon>Pseudomonadati</taxon>
        <taxon>Pseudomonadota</taxon>
        <taxon>Alphaproteobacteria</taxon>
        <taxon>Sphingomonadales</taxon>
        <taxon>Erythrobacteraceae</taxon>
        <taxon>Qipengyuania</taxon>
    </lineage>
</organism>
<proteinExistence type="predicted"/>
<dbReference type="Proteomes" id="UP000037446">
    <property type="component" value="Unassembled WGS sequence"/>
</dbReference>
<evidence type="ECO:0008006" key="3">
    <source>
        <dbReference type="Google" id="ProtNLM"/>
    </source>
</evidence>
<dbReference type="PROSITE" id="PS51257">
    <property type="entry name" value="PROKAR_LIPOPROTEIN"/>
    <property type="match status" value="1"/>
</dbReference>
<dbReference type="AlphaFoldDB" id="A0A0L1KD60"/>
<accession>A0A0L1KD60</accession>
<dbReference type="PATRIC" id="fig|1306953.7.peg.79"/>
<dbReference type="STRING" id="1306953.J121_76"/>
<dbReference type="EMBL" id="JYNE01000025">
    <property type="protein sequence ID" value="KNH01878.1"/>
    <property type="molecule type" value="Genomic_DNA"/>
</dbReference>
<dbReference type="RefSeq" id="WP_050600577.1">
    <property type="nucleotide sequence ID" value="NZ_JYNE01000025.1"/>
</dbReference>
<reference evidence="1" key="1">
    <citation type="submission" date="2015-02" db="EMBL/GenBank/DDBJ databases">
        <authorList>
            <person name="Chooi Y.-H."/>
        </authorList>
    </citation>
    <scope>NUCLEOTIDE SEQUENCE [LARGE SCALE GENOMIC DNA]</scope>
    <source>
        <strain evidence="1">LAMA 915</strain>
    </source>
</reference>
<sequence length="162" mass="17082">MRITIPLLLALGLAACADEPTEEERAAAVAEVEAHQTPPPEQLEPGAIRYREIEEYDLYGAGCSFAPAGGGVAAVALAMAETGHFLRDGEMQTLAADKGSAELPYLARSKYDGTAYSMTLEIEEDAGEEVAAEVSDFPATLTISNANDQVVYRKSGIAQCGV</sequence>
<name>A0A0L1KD60_9SPHN</name>
<evidence type="ECO:0000313" key="2">
    <source>
        <dbReference type="Proteomes" id="UP000037446"/>
    </source>
</evidence>